<sequence length="331" mass="37119">MGYSKEVYTAVRSRLSQRRQSVHNIAENRRRQLYSDIPELEVLDREQLEAGATAAKAMLMPGADTEAILNELNNRNVEIDAARKEIFLECGIPTDYLEIPFYCPSCRDTGYVDGVMCECMKKELKAEAYKRLNALSPLTLSGFEQFKLEYYSDQPDASKVVPRVKMLEIYNYCVKYANTFSLQSPSILMLGSAGLGKTHLSLSIAAKAIDKGYGVVYGSAQNLLRSVEVEHFSKDSDESNSLASLLECDLLIMDDLGTEFQTAFTSSAVYNIVNTRMLTGRPTIISTNLTFDLMKKAYSEKVVSRLAGSYSMLRFVGSDIRDILRRERQGT</sequence>
<dbReference type="Pfam" id="PF01695">
    <property type="entry name" value="IstB_IS21"/>
    <property type="match status" value="1"/>
</dbReference>
<dbReference type="OrthoDB" id="9776217at2"/>
<proteinExistence type="predicted"/>
<organism evidence="2 3">
    <name type="scientific">Acetanaerobacterium elongatum</name>
    <dbReference type="NCBI Taxonomy" id="258515"/>
    <lineage>
        <taxon>Bacteria</taxon>
        <taxon>Bacillati</taxon>
        <taxon>Bacillota</taxon>
        <taxon>Clostridia</taxon>
        <taxon>Eubacteriales</taxon>
        <taxon>Oscillospiraceae</taxon>
        <taxon>Acetanaerobacterium</taxon>
    </lineage>
</organism>
<accession>A0A1H0AK69</accession>
<dbReference type="STRING" id="258515.SAMN05192585_11650"/>
<dbReference type="AlphaFoldDB" id="A0A1H0AK69"/>
<dbReference type="SUPFAM" id="SSF52540">
    <property type="entry name" value="P-loop containing nucleoside triphosphate hydrolases"/>
    <property type="match status" value="1"/>
</dbReference>
<dbReference type="InterPro" id="IPR027417">
    <property type="entry name" value="P-loop_NTPase"/>
</dbReference>
<feature type="domain" description="IstB-like ATP-binding" evidence="1">
    <location>
        <begin position="184"/>
        <end position="300"/>
    </location>
</feature>
<gene>
    <name evidence="2" type="ORF">SAMN05192585_11650</name>
</gene>
<dbReference type="Gene3D" id="3.40.50.300">
    <property type="entry name" value="P-loop containing nucleotide triphosphate hydrolases"/>
    <property type="match status" value="1"/>
</dbReference>
<reference evidence="2 3" key="1">
    <citation type="submission" date="2016-10" db="EMBL/GenBank/DDBJ databases">
        <authorList>
            <person name="de Groot N.N."/>
        </authorList>
    </citation>
    <scope>NUCLEOTIDE SEQUENCE [LARGE SCALE GENOMIC DNA]</scope>
    <source>
        <strain evidence="2 3">CGMCC 1.5012</strain>
    </source>
</reference>
<evidence type="ECO:0000313" key="3">
    <source>
        <dbReference type="Proteomes" id="UP000199182"/>
    </source>
</evidence>
<dbReference type="PANTHER" id="PTHR30050:SF4">
    <property type="entry name" value="ATP-BINDING PROTEIN RV3427C IN INSERTION SEQUENCE-RELATED"/>
    <property type="match status" value="1"/>
</dbReference>
<keyword evidence="3" id="KW-1185">Reference proteome</keyword>
<dbReference type="RefSeq" id="WP_092640137.1">
    <property type="nucleotide sequence ID" value="NZ_FNID01000016.1"/>
</dbReference>
<name>A0A1H0AK69_9FIRM</name>
<evidence type="ECO:0000313" key="2">
    <source>
        <dbReference type="EMBL" id="SDN33744.1"/>
    </source>
</evidence>
<dbReference type="GO" id="GO:0005524">
    <property type="term" value="F:ATP binding"/>
    <property type="evidence" value="ECO:0007669"/>
    <property type="project" value="InterPro"/>
</dbReference>
<dbReference type="Proteomes" id="UP000199182">
    <property type="component" value="Unassembled WGS sequence"/>
</dbReference>
<dbReference type="GO" id="GO:0006260">
    <property type="term" value="P:DNA replication"/>
    <property type="evidence" value="ECO:0007669"/>
    <property type="project" value="TreeGrafter"/>
</dbReference>
<dbReference type="PANTHER" id="PTHR30050">
    <property type="entry name" value="CHROMOSOMAL REPLICATION INITIATOR PROTEIN DNAA"/>
    <property type="match status" value="1"/>
</dbReference>
<protein>
    <submittedName>
        <fullName evidence="2">DNA replication protein DnaC</fullName>
    </submittedName>
</protein>
<dbReference type="EMBL" id="FNID01000016">
    <property type="protein sequence ID" value="SDN33744.1"/>
    <property type="molecule type" value="Genomic_DNA"/>
</dbReference>
<dbReference type="NCBIfam" id="NF005304">
    <property type="entry name" value="PRK06835.1"/>
    <property type="match status" value="1"/>
</dbReference>
<evidence type="ECO:0000259" key="1">
    <source>
        <dbReference type="Pfam" id="PF01695"/>
    </source>
</evidence>
<dbReference type="InterPro" id="IPR002611">
    <property type="entry name" value="IstB_ATP-bd"/>
</dbReference>